<comment type="similarity">
    <text evidence="1">Belongs to the Nudix hydrolase family.</text>
</comment>
<evidence type="ECO:0000313" key="4">
    <source>
        <dbReference type="EMBL" id="KPJ21480.1"/>
    </source>
</evidence>
<dbReference type="GO" id="GO:0051287">
    <property type="term" value="F:NAD binding"/>
    <property type="evidence" value="ECO:0007669"/>
    <property type="project" value="TreeGrafter"/>
</dbReference>
<dbReference type="InParanoid" id="A0A0N1PKF0"/>
<feature type="non-terminal residue" evidence="4">
    <location>
        <position position="1"/>
    </location>
</feature>
<reference evidence="4 5" key="1">
    <citation type="journal article" date="2015" name="Nat. Commun.">
        <title>Outbred genome sequencing and CRISPR/Cas9 gene editing in butterflies.</title>
        <authorList>
            <person name="Li X."/>
            <person name="Fan D."/>
            <person name="Zhang W."/>
            <person name="Liu G."/>
            <person name="Zhang L."/>
            <person name="Zhao L."/>
            <person name="Fang X."/>
            <person name="Chen L."/>
            <person name="Dong Y."/>
            <person name="Chen Y."/>
            <person name="Ding Y."/>
            <person name="Zhao R."/>
            <person name="Feng M."/>
            <person name="Zhu Y."/>
            <person name="Feng Y."/>
            <person name="Jiang X."/>
            <person name="Zhu D."/>
            <person name="Xiang H."/>
            <person name="Feng X."/>
            <person name="Li S."/>
            <person name="Wang J."/>
            <person name="Zhang G."/>
            <person name="Kronforst M.R."/>
            <person name="Wang W."/>
        </authorList>
    </citation>
    <scope>NUCLEOTIDE SEQUENCE [LARGE SCALE GENOMIC DNA]</scope>
    <source>
        <strain evidence="4">Ya'a_city_454_Pm</strain>
        <tissue evidence="4">Whole body</tissue>
    </source>
</reference>
<dbReference type="InterPro" id="IPR040618">
    <property type="entry name" value="Pre-Nudix"/>
</dbReference>
<dbReference type="InterPro" id="IPR003293">
    <property type="entry name" value="Nudix_hydrolase6-like"/>
</dbReference>
<dbReference type="Pfam" id="PF18290">
    <property type="entry name" value="Nudix_hydro"/>
    <property type="match status" value="1"/>
</dbReference>
<evidence type="ECO:0000259" key="3">
    <source>
        <dbReference type="Pfam" id="PF18290"/>
    </source>
</evidence>
<evidence type="ECO:0000256" key="2">
    <source>
        <dbReference type="ARBA" id="ARBA00022801"/>
    </source>
</evidence>
<comment type="caution">
    <text evidence="4">The sequence shown here is derived from an EMBL/GenBank/DDBJ whole genome shotgun (WGS) entry which is preliminary data.</text>
</comment>
<name>A0A0N1PKF0_PAPMA</name>
<evidence type="ECO:0000313" key="5">
    <source>
        <dbReference type="Proteomes" id="UP000053240"/>
    </source>
</evidence>
<dbReference type="EMBL" id="LADJ01050218">
    <property type="protein sequence ID" value="KPJ21480.1"/>
    <property type="molecule type" value="Genomic_DNA"/>
</dbReference>
<dbReference type="Proteomes" id="UP000053240">
    <property type="component" value="Unassembled WGS sequence"/>
</dbReference>
<dbReference type="GO" id="GO:0035529">
    <property type="term" value="F:NADH pyrophosphatase activity"/>
    <property type="evidence" value="ECO:0007669"/>
    <property type="project" value="TreeGrafter"/>
</dbReference>
<feature type="domain" description="Pre-nudix hydrolase" evidence="3">
    <location>
        <begin position="3"/>
        <end position="81"/>
    </location>
</feature>
<dbReference type="GO" id="GO:0047631">
    <property type="term" value="F:ADP-ribose diphosphatase activity"/>
    <property type="evidence" value="ECO:0007669"/>
    <property type="project" value="TreeGrafter"/>
</dbReference>
<sequence length="129" mass="14880">LFVGETDRFNGITVNTALEHCERAQLTKNLEASIQKWSSEGKRCIWFKVNIKDSFYVPILAEKGFNFHHARDDFVMMYKWLPIDSTPNLPPACHTNLGVGALVFNPLSARYEISRSKRVYQKCQLRDIS</sequence>
<accession>A0A0N1PKF0</accession>
<keyword evidence="5" id="KW-1185">Reference proteome</keyword>
<evidence type="ECO:0000256" key="1">
    <source>
        <dbReference type="ARBA" id="ARBA00005582"/>
    </source>
</evidence>
<organism evidence="4 5">
    <name type="scientific">Papilio machaon</name>
    <name type="common">Old World swallowtail butterfly</name>
    <dbReference type="NCBI Taxonomy" id="76193"/>
    <lineage>
        <taxon>Eukaryota</taxon>
        <taxon>Metazoa</taxon>
        <taxon>Ecdysozoa</taxon>
        <taxon>Arthropoda</taxon>
        <taxon>Hexapoda</taxon>
        <taxon>Insecta</taxon>
        <taxon>Pterygota</taxon>
        <taxon>Neoptera</taxon>
        <taxon>Endopterygota</taxon>
        <taxon>Lepidoptera</taxon>
        <taxon>Glossata</taxon>
        <taxon>Ditrysia</taxon>
        <taxon>Papilionoidea</taxon>
        <taxon>Papilionidae</taxon>
        <taxon>Papilioninae</taxon>
        <taxon>Papilio</taxon>
    </lineage>
</organism>
<dbReference type="PANTHER" id="PTHR13994:SF13">
    <property type="entry name" value="FI03680P"/>
    <property type="match status" value="1"/>
</dbReference>
<dbReference type="PANTHER" id="PTHR13994">
    <property type="entry name" value="NUDIX HYDROLASE RELATED"/>
    <property type="match status" value="1"/>
</dbReference>
<dbReference type="AlphaFoldDB" id="A0A0N1PKF0"/>
<keyword evidence="2 4" id="KW-0378">Hydrolase</keyword>
<dbReference type="Gene3D" id="3.40.630.30">
    <property type="match status" value="1"/>
</dbReference>
<protein>
    <submittedName>
        <fullName evidence="4">Nudix hydrolase 7</fullName>
    </submittedName>
</protein>
<proteinExistence type="inferred from homology"/>
<gene>
    <name evidence="4" type="ORF">RR48_00414</name>
</gene>